<dbReference type="InParanoid" id="A0A286UDS1"/>
<keyword evidence="4" id="KW-1185">Reference proteome</keyword>
<dbReference type="OrthoDB" id="121380at2759"/>
<sequence>MAKLVGLYFVFIATLLSSHVIAHPKLHSPADLIKRAEFQNKARRSLAGCSSKLRARDGVVDRAINRRQTLAERARRELGLLTDVPFLKKRDFGTVLNTSHHSDLTGLDSDTDPSVLFDGNTSCVLGPETTEGPYLVNGELIREDVRDNQEGVILYTDIQLIDVNTCEPASGIYLDFWHANATGVYSGVVANGNGAGSEDASNINSTAFRGIQQTSDEGVAQFITVFPGHYTGRATHIHIMAHQTDGSLNDNDTYTGGTVSHVGQLFFDQDLISSVETISPYTTNSQTLTTNSEDGIFSDEAVNIDPVMEYVLLGDNIGDGILAWVSFGINTTVSHTVSAAATWTADGGVSNGNSSGPGGPPPPSS</sequence>
<dbReference type="AlphaFoldDB" id="A0A286UDS1"/>
<feature type="region of interest" description="Disordered" evidence="1">
    <location>
        <begin position="345"/>
        <end position="365"/>
    </location>
</feature>
<name>A0A286UDS1_9AGAM</name>
<dbReference type="SUPFAM" id="SSF49482">
    <property type="entry name" value="Aromatic compound dioxygenase"/>
    <property type="match status" value="1"/>
</dbReference>
<feature type="chain" id="PRO_5013669096" evidence="2">
    <location>
        <begin position="23"/>
        <end position="365"/>
    </location>
</feature>
<protein>
    <submittedName>
        <fullName evidence="3">Aromatic compound dioxygenase</fullName>
    </submittedName>
</protein>
<keyword evidence="3" id="KW-0560">Oxidoreductase</keyword>
<dbReference type="CDD" id="cd03457">
    <property type="entry name" value="intradiol_dioxygenase_like"/>
    <property type="match status" value="1"/>
</dbReference>
<dbReference type="GO" id="GO:0005506">
    <property type="term" value="F:iron ion binding"/>
    <property type="evidence" value="ECO:0007669"/>
    <property type="project" value="InterPro"/>
</dbReference>
<comment type="caution">
    <text evidence="3">The sequence shown here is derived from an EMBL/GenBank/DDBJ whole genome shotgun (WGS) entry which is preliminary data.</text>
</comment>
<feature type="compositionally biased region" description="Low complexity" evidence="1">
    <location>
        <begin position="345"/>
        <end position="354"/>
    </location>
</feature>
<dbReference type="GO" id="GO:0016702">
    <property type="term" value="F:oxidoreductase activity, acting on single donors with incorporation of molecular oxygen, incorporation of two atoms of oxygen"/>
    <property type="evidence" value="ECO:0007669"/>
    <property type="project" value="InterPro"/>
</dbReference>
<dbReference type="PANTHER" id="PTHR34315:SF1">
    <property type="entry name" value="INTRADIOL RING-CLEAVAGE DIOXYGENASES DOMAIN-CONTAINING PROTEIN-RELATED"/>
    <property type="match status" value="1"/>
</dbReference>
<accession>A0A286UDS1</accession>
<dbReference type="Gene3D" id="2.60.130.10">
    <property type="entry name" value="Aromatic compound dioxygenase"/>
    <property type="match status" value="1"/>
</dbReference>
<evidence type="ECO:0000256" key="1">
    <source>
        <dbReference type="SAM" id="MobiDB-lite"/>
    </source>
</evidence>
<dbReference type="InterPro" id="IPR015889">
    <property type="entry name" value="Intradiol_dOase_core"/>
</dbReference>
<feature type="signal peptide" evidence="2">
    <location>
        <begin position="1"/>
        <end position="22"/>
    </location>
</feature>
<evidence type="ECO:0000313" key="3">
    <source>
        <dbReference type="EMBL" id="PAV17635.1"/>
    </source>
</evidence>
<dbReference type="Proteomes" id="UP000217199">
    <property type="component" value="Unassembled WGS sequence"/>
</dbReference>
<dbReference type="PANTHER" id="PTHR34315">
    <property type="match status" value="1"/>
</dbReference>
<dbReference type="EMBL" id="NBII01000006">
    <property type="protein sequence ID" value="PAV17635.1"/>
    <property type="molecule type" value="Genomic_DNA"/>
</dbReference>
<organism evidence="3 4">
    <name type="scientific">Pyrrhoderma noxium</name>
    <dbReference type="NCBI Taxonomy" id="2282107"/>
    <lineage>
        <taxon>Eukaryota</taxon>
        <taxon>Fungi</taxon>
        <taxon>Dikarya</taxon>
        <taxon>Basidiomycota</taxon>
        <taxon>Agaricomycotina</taxon>
        <taxon>Agaricomycetes</taxon>
        <taxon>Hymenochaetales</taxon>
        <taxon>Hymenochaetaceae</taxon>
        <taxon>Pyrrhoderma</taxon>
    </lineage>
</organism>
<proteinExistence type="predicted"/>
<keyword evidence="3" id="KW-0223">Dioxygenase</keyword>
<gene>
    <name evidence="3" type="ORF">PNOK_0612100</name>
</gene>
<evidence type="ECO:0000256" key="2">
    <source>
        <dbReference type="SAM" id="SignalP"/>
    </source>
</evidence>
<dbReference type="STRING" id="2282107.A0A286UDS1"/>
<evidence type="ECO:0000313" key="4">
    <source>
        <dbReference type="Proteomes" id="UP000217199"/>
    </source>
</evidence>
<keyword evidence="2" id="KW-0732">Signal</keyword>
<reference evidence="3 4" key="1">
    <citation type="journal article" date="2017" name="Mol. Ecol.">
        <title>Comparative and population genomic landscape of Phellinus noxius: A hypervariable fungus causing root rot in trees.</title>
        <authorList>
            <person name="Chung C.L."/>
            <person name="Lee T.J."/>
            <person name="Akiba M."/>
            <person name="Lee H.H."/>
            <person name="Kuo T.H."/>
            <person name="Liu D."/>
            <person name="Ke H.M."/>
            <person name="Yokoi T."/>
            <person name="Roa M.B."/>
            <person name="Lu M.J."/>
            <person name="Chang Y.Y."/>
            <person name="Ann P.J."/>
            <person name="Tsai J.N."/>
            <person name="Chen C.Y."/>
            <person name="Tzean S.S."/>
            <person name="Ota Y."/>
            <person name="Hattori T."/>
            <person name="Sahashi N."/>
            <person name="Liou R.F."/>
            <person name="Kikuchi T."/>
            <person name="Tsai I.J."/>
        </authorList>
    </citation>
    <scope>NUCLEOTIDE SEQUENCE [LARGE SCALE GENOMIC DNA]</scope>
    <source>
        <strain evidence="3 4">FFPRI411160</strain>
    </source>
</reference>